<dbReference type="OrthoDB" id="953693at2"/>
<organism evidence="1 2">
    <name type="scientific">Arundinibacter roseus</name>
    <dbReference type="NCBI Taxonomy" id="2070510"/>
    <lineage>
        <taxon>Bacteria</taxon>
        <taxon>Pseudomonadati</taxon>
        <taxon>Bacteroidota</taxon>
        <taxon>Cytophagia</taxon>
        <taxon>Cytophagales</taxon>
        <taxon>Spirosomataceae</taxon>
        <taxon>Arundinibacter</taxon>
    </lineage>
</organism>
<reference evidence="1 2" key="1">
    <citation type="submission" date="2019-02" db="EMBL/GenBank/DDBJ databases">
        <title>Arundinibacter roseus gen. nov., sp. nov., a new member of the family Cytophagaceae.</title>
        <authorList>
            <person name="Szuroczki S."/>
            <person name="Khayer B."/>
            <person name="Sproer C."/>
            <person name="Toumi M."/>
            <person name="Szabo A."/>
            <person name="Felfoldi T."/>
            <person name="Schumann P."/>
            <person name="Toth E."/>
        </authorList>
    </citation>
    <scope>NUCLEOTIDE SEQUENCE [LARGE SCALE GENOMIC DNA]</scope>
    <source>
        <strain evidence="1 2">DMA-k-7a</strain>
    </source>
</reference>
<dbReference type="Proteomes" id="UP000295706">
    <property type="component" value="Unassembled WGS sequence"/>
</dbReference>
<proteinExistence type="predicted"/>
<comment type="caution">
    <text evidence="1">The sequence shown here is derived from an EMBL/GenBank/DDBJ whole genome shotgun (WGS) entry which is preliminary data.</text>
</comment>
<dbReference type="GO" id="GO:0003700">
    <property type="term" value="F:DNA-binding transcription factor activity"/>
    <property type="evidence" value="ECO:0007669"/>
    <property type="project" value="InterPro"/>
</dbReference>
<name>A0A4R4KRA8_9BACT</name>
<keyword evidence="2" id="KW-1185">Reference proteome</keyword>
<evidence type="ECO:0000313" key="2">
    <source>
        <dbReference type="Proteomes" id="UP000295706"/>
    </source>
</evidence>
<evidence type="ECO:0000313" key="1">
    <source>
        <dbReference type="EMBL" id="TDB69199.1"/>
    </source>
</evidence>
<gene>
    <name evidence="1" type="ORF">EZE20_02375</name>
</gene>
<dbReference type="RefSeq" id="WP_132114058.1">
    <property type="nucleotide sequence ID" value="NZ_SMJU01000001.1"/>
</dbReference>
<dbReference type="GO" id="GO:0006352">
    <property type="term" value="P:DNA-templated transcription initiation"/>
    <property type="evidence" value="ECO:0007669"/>
    <property type="project" value="InterPro"/>
</dbReference>
<accession>A0A4R4KRA8</accession>
<sequence>MKNAPIPPDQLLIQALKGDEMSRSKAIEALFTACTKHRQALSMQFRIDAPDRDSLFEDLFMDSFLTLIENLQKDQFREDARLATYFCGIFRNKARRTIQFFSENPCVSIEEVSDTLAETEPSDLPEETSIALKKLLMKHISQQEPHYREMLHLICIDNLNDSEIDRKMRIYNLPATIRMKKKCLKKLRESIPSSAVIFRELVQ</sequence>
<dbReference type="EMBL" id="SMJU01000001">
    <property type="protein sequence ID" value="TDB69199.1"/>
    <property type="molecule type" value="Genomic_DNA"/>
</dbReference>
<dbReference type="InterPro" id="IPR013325">
    <property type="entry name" value="RNA_pol_sigma_r2"/>
</dbReference>
<dbReference type="AlphaFoldDB" id="A0A4R4KRA8"/>
<dbReference type="SUPFAM" id="SSF88946">
    <property type="entry name" value="Sigma2 domain of RNA polymerase sigma factors"/>
    <property type="match status" value="1"/>
</dbReference>
<dbReference type="Gene3D" id="1.10.1740.10">
    <property type="match status" value="1"/>
</dbReference>
<protein>
    <submittedName>
        <fullName evidence="1">Sigma-70 family RNA polymerase sigma factor</fullName>
    </submittedName>
</protein>